<proteinExistence type="predicted"/>
<dbReference type="Gene3D" id="2.60.120.10">
    <property type="entry name" value="Jelly Rolls"/>
    <property type="match status" value="1"/>
</dbReference>
<dbReference type="AlphaFoldDB" id="A0A3S8U3I7"/>
<feature type="domain" description="Cupin type-2" evidence="2">
    <location>
        <begin position="42"/>
        <end position="116"/>
    </location>
</feature>
<dbReference type="InterPro" id="IPR011051">
    <property type="entry name" value="RmlC_Cupin_sf"/>
</dbReference>
<dbReference type="SUPFAM" id="SSF51182">
    <property type="entry name" value="RmlC-like cupins"/>
    <property type="match status" value="1"/>
</dbReference>
<dbReference type="InterPro" id="IPR013096">
    <property type="entry name" value="Cupin_2"/>
</dbReference>
<dbReference type="Pfam" id="PF07883">
    <property type="entry name" value="Cupin_2"/>
    <property type="match status" value="1"/>
</dbReference>
<evidence type="ECO:0000259" key="2">
    <source>
        <dbReference type="Pfam" id="PF07883"/>
    </source>
</evidence>
<dbReference type="OrthoDB" id="9791637at2"/>
<keyword evidence="1" id="KW-0479">Metal-binding</keyword>
<dbReference type="InterPro" id="IPR051610">
    <property type="entry name" value="GPI/OXD"/>
</dbReference>
<name>A0A3S8U3I7_9RHOB</name>
<keyword evidence="4" id="KW-1185">Reference proteome</keyword>
<evidence type="ECO:0000313" key="4">
    <source>
        <dbReference type="Proteomes" id="UP000282002"/>
    </source>
</evidence>
<dbReference type="PANTHER" id="PTHR35848:SF6">
    <property type="entry name" value="CUPIN TYPE-2 DOMAIN-CONTAINING PROTEIN"/>
    <property type="match status" value="1"/>
</dbReference>
<dbReference type="EMBL" id="CP034328">
    <property type="protein sequence ID" value="AZL58177.1"/>
    <property type="molecule type" value="Genomic_DNA"/>
</dbReference>
<evidence type="ECO:0000313" key="3">
    <source>
        <dbReference type="EMBL" id="AZL58177.1"/>
    </source>
</evidence>
<dbReference type="RefSeq" id="WP_125324378.1">
    <property type="nucleotide sequence ID" value="NZ_CP034328.1"/>
</dbReference>
<dbReference type="Proteomes" id="UP000282002">
    <property type="component" value="Chromosome"/>
</dbReference>
<gene>
    <name evidence="3" type="ORF">EI545_04590</name>
</gene>
<reference evidence="3 4" key="1">
    <citation type="submission" date="2018-12" db="EMBL/GenBank/DDBJ databases">
        <title>Complete genome sequencing of Tabrizicola sp. K13M18.</title>
        <authorList>
            <person name="Bae J.-W."/>
        </authorList>
    </citation>
    <scope>NUCLEOTIDE SEQUENCE [LARGE SCALE GENOMIC DNA]</scope>
    <source>
        <strain evidence="3 4">K13M18</strain>
    </source>
</reference>
<accession>A0A3S8U3I7</accession>
<dbReference type="KEGG" id="taw:EI545_04590"/>
<sequence length="138" mass="15131">MTDVKTLFRKPTDVDAFGFDWGHLSVVLGPKVNGAQKFSAAVVTVPPGKGHTRHNHPGAEEIIYILEGTGEQMVEDEAGTPHTEQVEPGTCVFIPESRFHSTLNTGAADMKIFVVYSPTGPEEFLRTLPDFRLIPRKA</sequence>
<dbReference type="GO" id="GO:0046872">
    <property type="term" value="F:metal ion binding"/>
    <property type="evidence" value="ECO:0007669"/>
    <property type="project" value="UniProtKB-KW"/>
</dbReference>
<organism evidence="3 4">
    <name type="scientific">Tabrizicola piscis</name>
    <dbReference type="NCBI Taxonomy" id="2494374"/>
    <lineage>
        <taxon>Bacteria</taxon>
        <taxon>Pseudomonadati</taxon>
        <taxon>Pseudomonadota</taxon>
        <taxon>Alphaproteobacteria</taxon>
        <taxon>Rhodobacterales</taxon>
        <taxon>Paracoccaceae</taxon>
        <taxon>Tabrizicola</taxon>
    </lineage>
</organism>
<dbReference type="PANTHER" id="PTHR35848">
    <property type="entry name" value="OXALATE-BINDING PROTEIN"/>
    <property type="match status" value="1"/>
</dbReference>
<protein>
    <submittedName>
        <fullName evidence="3">Cupin domain-containing protein</fullName>
    </submittedName>
</protein>
<evidence type="ECO:0000256" key="1">
    <source>
        <dbReference type="ARBA" id="ARBA00022723"/>
    </source>
</evidence>
<dbReference type="InterPro" id="IPR014710">
    <property type="entry name" value="RmlC-like_jellyroll"/>
</dbReference>